<name>A0A1Z8ATL9_9FLAO</name>
<feature type="transmembrane region" description="Helical" evidence="2">
    <location>
        <begin position="154"/>
        <end position="174"/>
    </location>
</feature>
<dbReference type="Gene3D" id="1.10.390.10">
    <property type="entry name" value="Neutral Protease Domain 2"/>
    <property type="match status" value="1"/>
</dbReference>
<dbReference type="EMBL" id="MAAX01000135">
    <property type="protein sequence ID" value="OUS13692.1"/>
    <property type="molecule type" value="Genomic_DNA"/>
</dbReference>
<dbReference type="AlphaFoldDB" id="A0A1Z8ATL9"/>
<protein>
    <recommendedName>
        <fullName evidence="3">Peptidase M1 membrane alanine aminopeptidase domain-containing protein</fullName>
    </recommendedName>
</protein>
<keyword evidence="2" id="KW-0472">Membrane</keyword>
<feature type="transmembrane region" description="Helical" evidence="2">
    <location>
        <begin position="482"/>
        <end position="506"/>
    </location>
</feature>
<feature type="transmembrane region" description="Helical" evidence="2">
    <location>
        <begin position="244"/>
        <end position="263"/>
    </location>
</feature>
<feature type="transmembrane region" description="Helical" evidence="2">
    <location>
        <begin position="323"/>
        <end position="347"/>
    </location>
</feature>
<evidence type="ECO:0000313" key="5">
    <source>
        <dbReference type="Proteomes" id="UP000196102"/>
    </source>
</evidence>
<feature type="transmembrane region" description="Helical" evidence="2">
    <location>
        <begin position="105"/>
        <end position="134"/>
    </location>
</feature>
<dbReference type="Pfam" id="PF01433">
    <property type="entry name" value="Peptidase_M1"/>
    <property type="match status" value="1"/>
</dbReference>
<organism evidence="4 5">
    <name type="scientific">Nonlabens dokdonensis</name>
    <dbReference type="NCBI Taxonomy" id="328515"/>
    <lineage>
        <taxon>Bacteria</taxon>
        <taxon>Pseudomonadati</taxon>
        <taxon>Bacteroidota</taxon>
        <taxon>Flavobacteriia</taxon>
        <taxon>Flavobacteriales</taxon>
        <taxon>Flavobacteriaceae</taxon>
        <taxon>Nonlabens</taxon>
    </lineage>
</organism>
<dbReference type="GO" id="GO:0008237">
    <property type="term" value="F:metallopeptidase activity"/>
    <property type="evidence" value="ECO:0007669"/>
    <property type="project" value="InterPro"/>
</dbReference>
<dbReference type="InterPro" id="IPR014782">
    <property type="entry name" value="Peptidase_M1_dom"/>
</dbReference>
<comment type="caution">
    <text evidence="4">The sequence shown here is derived from an EMBL/GenBank/DDBJ whole genome shotgun (WGS) entry which is preliminary data.</text>
</comment>
<sequence>MFTTIFSHEIKTWFKKPLFYIFAAIFFLLGGIIMAVATGVFSSDNVTVTSNSYLNSPYSISGLIAQIALLAYLLIPSFTGATIHRDFKNNMHNVLYSFPIKKIEYLLAKFLAGFTINLLVISALVFGLMVGSYLPGSNPELLGPFSLWNYTQPFLVIIIPNVLFYSAIVFAIIVFTRNMNIGFMTVLTLIIVQLITTSYVEQVDDPFWLAMADPLANVAISEETKFWTPAEQNELMIPFSGMILWNRILWAGIALLVLGWVIARFKFAQNAISINLFKSKAQRITKENTSGISKVIMPIAKTDFSFLGKLKTLWHLAKSDTKYIIYGWPFIIISFLAVVLTMVLMFNTGLLFNTRILPKTWVMLAEPASYITLFSYLLIHLYSGFLMDRAQAAHINQIVDVTPTQNWVFILSRFVALFLMVATLQVVLIACGLTYQTISNFTDYQLDLYLFQTFMLNVWSFVPWILMALLVHTLIKNKWLGLAVLLIIAVAIPLVQAAIGATQAIFDFNSVGAPSASDFMGYGNALPQFYTYRVYWILFGIILTCIALVFYRRGMSTDVKGRLAFAKARSTKTLNTVAAISLVGFLAIGGYIWKINNVDNEILSGKEVEELRVNFEKDLGKYNGIPQPRLIAVNTFMDMVPETRDFKAGATYTMTNQSDSPIDTLHVNLTDYPTEITLDREAKIVYDNEDYDYRMYAFKEALQPGDTLIFKFTTENVPNKFLDNKSPINTNGTFVNQGLFPSIGYNDGFELRNIKIREKYDLPPKDRLPAPDAPGATDNNYIGGASDWIDFEATVSTSPDQIAIAPGYLIKEWEENGRRYFHYKMDSKILNFYSFLSGKYDVKREVHDGINLEIYHHPDHTYNLDRMMEGLKQGLDYYNYNYTPYQHRQARIIEFPKQYGSFAQAFANTIPFSERVGFIADVDEEKKDAVDYALAITAHELAHQWWAHQVIGAKAKGMTLLSESMSEYSSLKVLEKVYGKNQMRKFLKESMEGYLSGRTSETIKENPLMYNENQQYIHYQKGSVVLYAMSDYLGEKKFNDVAKRFAEKYQFQSAPYPTAPEFVDDLRAVTPDSLQYLIKDMFETITLYDNEVTGATYTKISDNQYLVNINSLVSKYRSYKKGKKSYSSISGDSLSFTPKDTKKAISSLPLEDYIEIGIFGEENPETGEEDVLYLEKVKITDIENNHSIIVSKKPVEVGIDPYYKLIDRNTNDNRKGVSASSDTEKVKAITENEES</sequence>
<accession>A0A1Z8ATL9</accession>
<proteinExistence type="predicted"/>
<feature type="transmembrane region" description="Helical" evidence="2">
    <location>
        <begin position="181"/>
        <end position="200"/>
    </location>
</feature>
<gene>
    <name evidence="4" type="ORF">A9Q93_09035</name>
</gene>
<feature type="domain" description="Peptidase M1 membrane alanine aminopeptidase" evidence="3">
    <location>
        <begin position="865"/>
        <end position="1055"/>
    </location>
</feature>
<keyword evidence="2" id="KW-1133">Transmembrane helix</keyword>
<evidence type="ECO:0000256" key="1">
    <source>
        <dbReference type="SAM" id="MobiDB-lite"/>
    </source>
</evidence>
<feature type="transmembrane region" description="Helical" evidence="2">
    <location>
        <begin position="63"/>
        <end position="84"/>
    </location>
</feature>
<feature type="transmembrane region" description="Helical" evidence="2">
    <location>
        <begin position="407"/>
        <end position="435"/>
    </location>
</feature>
<keyword evidence="2" id="KW-0812">Transmembrane</keyword>
<feature type="transmembrane region" description="Helical" evidence="2">
    <location>
        <begin position="18"/>
        <end position="43"/>
    </location>
</feature>
<dbReference type="GO" id="GO:0008270">
    <property type="term" value="F:zinc ion binding"/>
    <property type="evidence" value="ECO:0007669"/>
    <property type="project" value="InterPro"/>
</dbReference>
<evidence type="ECO:0000313" key="4">
    <source>
        <dbReference type="EMBL" id="OUS13692.1"/>
    </source>
</evidence>
<dbReference type="SUPFAM" id="SSF55486">
    <property type="entry name" value="Metalloproteases ('zincins'), catalytic domain"/>
    <property type="match status" value="1"/>
</dbReference>
<feature type="compositionally biased region" description="Basic and acidic residues" evidence="1">
    <location>
        <begin position="1222"/>
        <end position="1235"/>
    </location>
</feature>
<evidence type="ECO:0000256" key="2">
    <source>
        <dbReference type="SAM" id="Phobius"/>
    </source>
</evidence>
<dbReference type="Proteomes" id="UP000196102">
    <property type="component" value="Unassembled WGS sequence"/>
</dbReference>
<feature type="transmembrane region" description="Helical" evidence="2">
    <location>
        <begin position="367"/>
        <end position="386"/>
    </location>
</feature>
<reference evidence="5" key="1">
    <citation type="journal article" date="2017" name="Proc. Natl. Acad. Sci. U.S.A.">
        <title>Simulation of Deepwater Horizon oil plume reveals substrate specialization within a complex community of hydrocarbon-degraders.</title>
        <authorList>
            <person name="Hu P."/>
            <person name="Dubinsky E.A."/>
            <person name="Probst A.J."/>
            <person name="Wang J."/>
            <person name="Sieber C.M.K."/>
            <person name="Tom L.M."/>
            <person name="Gardinali P."/>
            <person name="Banfield J.F."/>
            <person name="Atlas R.M."/>
            <person name="Andersen G.L."/>
        </authorList>
    </citation>
    <scope>NUCLEOTIDE SEQUENCE [LARGE SCALE GENOMIC DNA]</scope>
</reference>
<feature type="transmembrane region" description="Helical" evidence="2">
    <location>
        <begin position="534"/>
        <end position="552"/>
    </location>
</feature>
<dbReference type="InterPro" id="IPR027268">
    <property type="entry name" value="Peptidase_M4/M1_CTD_sf"/>
</dbReference>
<feature type="transmembrane region" description="Helical" evidence="2">
    <location>
        <begin position="573"/>
        <end position="593"/>
    </location>
</feature>
<feature type="transmembrane region" description="Helical" evidence="2">
    <location>
        <begin position="455"/>
        <end position="475"/>
    </location>
</feature>
<evidence type="ECO:0000259" key="3">
    <source>
        <dbReference type="Pfam" id="PF01433"/>
    </source>
</evidence>
<feature type="region of interest" description="Disordered" evidence="1">
    <location>
        <begin position="1210"/>
        <end position="1235"/>
    </location>
</feature>